<reference evidence="9" key="1">
    <citation type="submission" date="2016-10" db="EMBL/GenBank/DDBJ databases">
        <authorList>
            <person name="Varghese N."/>
            <person name="Submissions S."/>
        </authorList>
    </citation>
    <scope>NUCLEOTIDE SEQUENCE [LARGE SCALE GENOMIC DNA]</scope>
    <source>
        <strain evidence="9">BL9</strain>
    </source>
</reference>
<keyword evidence="2" id="KW-0805">Transcription regulation</keyword>
<dbReference type="PROSITE" id="PS01081">
    <property type="entry name" value="HTH_TETR_1"/>
    <property type="match status" value="1"/>
</dbReference>
<dbReference type="PRINTS" id="PR00455">
    <property type="entry name" value="HTHTETR"/>
</dbReference>
<accession>A0A1G5L1U5</accession>
<dbReference type="STRING" id="582692.SAMN05720606_11915"/>
<dbReference type="AlphaFoldDB" id="A0A1G5L1U5"/>
<feature type="region of interest" description="Disordered" evidence="6">
    <location>
        <begin position="1"/>
        <end position="24"/>
    </location>
</feature>
<proteinExistence type="predicted"/>
<dbReference type="PANTHER" id="PTHR30055">
    <property type="entry name" value="HTH-TYPE TRANSCRIPTIONAL REGULATOR RUTR"/>
    <property type="match status" value="1"/>
</dbReference>
<dbReference type="Pfam" id="PF00440">
    <property type="entry name" value="TetR_N"/>
    <property type="match status" value="1"/>
</dbReference>
<dbReference type="Proteomes" id="UP000198538">
    <property type="component" value="Unassembled WGS sequence"/>
</dbReference>
<evidence type="ECO:0000256" key="6">
    <source>
        <dbReference type="SAM" id="MobiDB-lite"/>
    </source>
</evidence>
<dbReference type="Gene3D" id="1.10.10.60">
    <property type="entry name" value="Homeodomain-like"/>
    <property type="match status" value="1"/>
</dbReference>
<dbReference type="SUPFAM" id="SSF48498">
    <property type="entry name" value="Tetracyclin repressor-like, C-terminal domain"/>
    <property type="match status" value="1"/>
</dbReference>
<dbReference type="PANTHER" id="PTHR30055:SF175">
    <property type="entry name" value="HTH-TYPE TRANSCRIPTIONAL REPRESSOR KSTR2"/>
    <property type="match status" value="1"/>
</dbReference>
<evidence type="ECO:0000256" key="5">
    <source>
        <dbReference type="PROSITE-ProRule" id="PRU00335"/>
    </source>
</evidence>
<dbReference type="InterPro" id="IPR036271">
    <property type="entry name" value="Tet_transcr_reg_TetR-rel_C_sf"/>
</dbReference>
<keyword evidence="1" id="KW-0678">Repressor</keyword>
<feature type="domain" description="HTH tetR-type" evidence="7">
    <location>
        <begin position="25"/>
        <end position="85"/>
    </location>
</feature>
<evidence type="ECO:0000313" key="8">
    <source>
        <dbReference type="EMBL" id="SCZ06862.1"/>
    </source>
</evidence>
<keyword evidence="9" id="KW-1185">Reference proteome</keyword>
<organism evidence="8 9">
    <name type="scientific">Paenibacillus polysaccharolyticus</name>
    <dbReference type="NCBI Taxonomy" id="582692"/>
    <lineage>
        <taxon>Bacteria</taxon>
        <taxon>Bacillati</taxon>
        <taxon>Bacillota</taxon>
        <taxon>Bacilli</taxon>
        <taxon>Bacillales</taxon>
        <taxon>Paenibacillaceae</taxon>
        <taxon>Paenibacillus</taxon>
    </lineage>
</organism>
<dbReference type="InterPro" id="IPR023772">
    <property type="entry name" value="DNA-bd_HTH_TetR-type_CS"/>
</dbReference>
<dbReference type="EMBL" id="FMVM01000019">
    <property type="protein sequence ID" value="SCZ06862.1"/>
    <property type="molecule type" value="Genomic_DNA"/>
</dbReference>
<dbReference type="InterPro" id="IPR001647">
    <property type="entry name" value="HTH_TetR"/>
</dbReference>
<dbReference type="GO" id="GO:0003700">
    <property type="term" value="F:DNA-binding transcription factor activity"/>
    <property type="evidence" value="ECO:0007669"/>
    <property type="project" value="TreeGrafter"/>
</dbReference>
<keyword evidence="4" id="KW-0804">Transcription</keyword>
<evidence type="ECO:0000256" key="4">
    <source>
        <dbReference type="ARBA" id="ARBA00023163"/>
    </source>
</evidence>
<protein>
    <submittedName>
        <fullName evidence="8">Transcriptional regulator, TetR family</fullName>
    </submittedName>
</protein>
<dbReference type="PROSITE" id="PS50977">
    <property type="entry name" value="HTH_TETR_2"/>
    <property type="match status" value="1"/>
</dbReference>
<dbReference type="SUPFAM" id="SSF46689">
    <property type="entry name" value="Homeodomain-like"/>
    <property type="match status" value="1"/>
</dbReference>
<evidence type="ECO:0000256" key="2">
    <source>
        <dbReference type="ARBA" id="ARBA00023015"/>
    </source>
</evidence>
<dbReference type="InterPro" id="IPR009057">
    <property type="entry name" value="Homeodomain-like_sf"/>
</dbReference>
<keyword evidence="3 5" id="KW-0238">DNA-binding</keyword>
<evidence type="ECO:0000259" key="7">
    <source>
        <dbReference type="PROSITE" id="PS50977"/>
    </source>
</evidence>
<evidence type="ECO:0000256" key="1">
    <source>
        <dbReference type="ARBA" id="ARBA00022491"/>
    </source>
</evidence>
<feature type="DNA-binding region" description="H-T-H motif" evidence="5">
    <location>
        <begin position="48"/>
        <end position="67"/>
    </location>
</feature>
<evidence type="ECO:0000256" key="3">
    <source>
        <dbReference type="ARBA" id="ARBA00023125"/>
    </source>
</evidence>
<dbReference type="Gene3D" id="1.10.357.10">
    <property type="entry name" value="Tetracycline Repressor, domain 2"/>
    <property type="match status" value="1"/>
</dbReference>
<dbReference type="GO" id="GO:0000976">
    <property type="term" value="F:transcription cis-regulatory region binding"/>
    <property type="evidence" value="ECO:0007669"/>
    <property type="project" value="TreeGrafter"/>
</dbReference>
<name>A0A1G5L1U5_9BACL</name>
<evidence type="ECO:0000313" key="9">
    <source>
        <dbReference type="Proteomes" id="UP000198538"/>
    </source>
</evidence>
<dbReference type="InterPro" id="IPR050109">
    <property type="entry name" value="HTH-type_TetR-like_transc_reg"/>
</dbReference>
<sequence>MNKKPRKEARPARAPGRPKTGTDQASAYNNILMTASRLFMEYGYEAVSLQQIASLCQVTKASIYYHFSSKPELFTIAITRMMAMGMQQTTLRLEEPGTLYERLVNVAAAKMQQSHVDTETMMREAETYLNADQFAQIRDAEHRIFEVLATHFQREMDNGYLREANPLLLAQAFTSLLMLANREDVRRMHDTIAELAEELVGLFLNGAVKHP</sequence>
<gene>
    <name evidence="8" type="ORF">SAMN05720606_11915</name>
</gene>